<protein>
    <submittedName>
        <fullName evidence="1">SseB family protein</fullName>
    </submittedName>
</protein>
<dbReference type="EMBL" id="JAOQJU010000016">
    <property type="protein sequence ID" value="MCU6687269.1"/>
    <property type="molecule type" value="Genomic_DNA"/>
</dbReference>
<sequence length="252" mass="29025">MDKERKKATMEKLRNSEAVYVIMSNCTRMPYVVCDSETYDDEVLVYYTEEDAKKTAEELRAENIPVQIAQVDKKQFLAFYNSLFPTGVNCIKVGKGTPDEIAIQLTELIIRPSDDMLPEGKVRIENPEFHLTALYFMQEFRRQANPQVTEEMKEMQEEMMTHYKEGRYIVAYQEEGEGKEMMLLKQKDGQAFQPLFTDFLEFQKFQQFHGGKMKTAAVEAGKIPDIMMPGAAGVTVNPFGVNLQLKIERKKA</sequence>
<evidence type="ECO:0000313" key="2">
    <source>
        <dbReference type="Proteomes" id="UP001652431"/>
    </source>
</evidence>
<name>A0ABT2RPD1_9FIRM</name>
<accession>A0ABT2RPD1</accession>
<keyword evidence="2" id="KW-1185">Reference proteome</keyword>
<proteinExistence type="predicted"/>
<reference evidence="1 2" key="1">
    <citation type="journal article" date="2021" name="ISME Commun">
        <title>Automated analysis of genomic sequences facilitates high-throughput and comprehensive description of bacteria.</title>
        <authorList>
            <person name="Hitch T.C.A."/>
        </authorList>
    </citation>
    <scope>NUCLEOTIDE SEQUENCE [LARGE SCALE GENOMIC DNA]</scope>
    <source>
        <strain evidence="1 2">Sanger_03</strain>
    </source>
</reference>
<organism evidence="1 2">
    <name type="scientific">Dorea acetigenes</name>
    <dbReference type="NCBI Taxonomy" id="2981787"/>
    <lineage>
        <taxon>Bacteria</taxon>
        <taxon>Bacillati</taxon>
        <taxon>Bacillota</taxon>
        <taxon>Clostridia</taxon>
        <taxon>Lachnospirales</taxon>
        <taxon>Lachnospiraceae</taxon>
        <taxon>Dorea</taxon>
    </lineage>
</organism>
<comment type="caution">
    <text evidence="1">The sequence shown here is derived from an EMBL/GenBank/DDBJ whole genome shotgun (WGS) entry which is preliminary data.</text>
</comment>
<dbReference type="Proteomes" id="UP001652431">
    <property type="component" value="Unassembled WGS sequence"/>
</dbReference>
<dbReference type="RefSeq" id="WP_158370844.1">
    <property type="nucleotide sequence ID" value="NZ_JAOQJU010000016.1"/>
</dbReference>
<gene>
    <name evidence="1" type="ORF">OCV99_12090</name>
</gene>
<evidence type="ECO:0000313" key="1">
    <source>
        <dbReference type="EMBL" id="MCU6687269.1"/>
    </source>
</evidence>